<gene>
    <name evidence="3" type="ORF">EFD62_10655</name>
</gene>
<name>A0A4Q0I4N7_9FIRM</name>
<dbReference type="AlphaFoldDB" id="A0A4Q0I4N7"/>
<dbReference type="Pfam" id="PF07833">
    <property type="entry name" value="Cu_amine_oxidN1"/>
    <property type="match status" value="1"/>
</dbReference>
<feature type="chain" id="PRO_5020476395" evidence="1">
    <location>
        <begin position="32"/>
        <end position="276"/>
    </location>
</feature>
<accession>A0A4Q0I4N7</accession>
<dbReference type="SUPFAM" id="SSF55383">
    <property type="entry name" value="Copper amine oxidase, domain N"/>
    <property type="match status" value="1"/>
</dbReference>
<feature type="signal peptide" evidence="1">
    <location>
        <begin position="1"/>
        <end position="31"/>
    </location>
</feature>
<feature type="domain" description="Copper amine oxidase-like N-terminal" evidence="2">
    <location>
        <begin position="52"/>
        <end position="150"/>
    </location>
</feature>
<keyword evidence="1" id="KW-0732">Signal</keyword>
<proteinExistence type="predicted"/>
<dbReference type="InterPro" id="IPR012854">
    <property type="entry name" value="Cu_amine_oxidase-like_N"/>
</dbReference>
<dbReference type="Gene3D" id="3.30.457.10">
    <property type="entry name" value="Copper amine oxidase-like, N-terminal domain"/>
    <property type="match status" value="1"/>
</dbReference>
<comment type="caution">
    <text evidence="3">The sequence shown here is derived from an EMBL/GenBank/DDBJ whole genome shotgun (WGS) entry which is preliminary data.</text>
</comment>
<sequence>MKKLRTLAFRFVVYSILLCTLFLSTTFQSIASTNVKVYFDGKLMEFGTNANDPAPYIKEGRTLIPFRRIFEALGMDVSWDSTLRMVTANGNDIEMTLYIGKKIALVNGEEKELDVAAEITDGRTFVPLRFVSENCGADVAWDDSTKSVYITMPENMPSSSGETPPAVERKSLGDETTYQDMTFSFDEVVVKEVEGTNDVRITVKGKTNIKGSTLLLELYSTTGKSVKVRVYAQPSQSDTYEFSGSAFASKSFVPEVMYVTTPFKDEKYIRIARYDI</sequence>
<evidence type="ECO:0000259" key="2">
    <source>
        <dbReference type="Pfam" id="PF07833"/>
    </source>
</evidence>
<keyword evidence="4" id="KW-1185">Reference proteome</keyword>
<dbReference type="RefSeq" id="WP_069195447.1">
    <property type="nucleotide sequence ID" value="NZ_RLII01000013.1"/>
</dbReference>
<reference evidence="4" key="1">
    <citation type="submission" date="2018-11" db="EMBL/GenBank/DDBJ databases">
        <title>Genome sequencing of a novel mesophilic and cellulolytic organism within the genus Hungateiclostridium.</title>
        <authorList>
            <person name="Rettenmaier R."/>
            <person name="Liebl W."/>
            <person name="Zverlov V."/>
        </authorList>
    </citation>
    <scope>NUCLEOTIDE SEQUENCE [LARGE SCALE GENOMIC DNA]</scope>
    <source>
        <strain evidence="4">N2K1</strain>
    </source>
</reference>
<dbReference type="EMBL" id="RLII01000013">
    <property type="protein sequence ID" value="RXE58757.1"/>
    <property type="molecule type" value="Genomic_DNA"/>
</dbReference>
<evidence type="ECO:0000256" key="1">
    <source>
        <dbReference type="SAM" id="SignalP"/>
    </source>
</evidence>
<protein>
    <submittedName>
        <fullName evidence="3">Copper amine oxidase N-terminal domain-containing protein</fullName>
    </submittedName>
</protein>
<dbReference type="Proteomes" id="UP000289166">
    <property type="component" value="Unassembled WGS sequence"/>
</dbReference>
<dbReference type="InterPro" id="IPR036582">
    <property type="entry name" value="Mao_N_sf"/>
</dbReference>
<evidence type="ECO:0000313" key="3">
    <source>
        <dbReference type="EMBL" id="RXE58757.1"/>
    </source>
</evidence>
<dbReference type="OrthoDB" id="2379109at2"/>
<organism evidence="3 4">
    <name type="scientific">Acetivibrio mesophilus</name>
    <dbReference type="NCBI Taxonomy" id="2487273"/>
    <lineage>
        <taxon>Bacteria</taxon>
        <taxon>Bacillati</taxon>
        <taxon>Bacillota</taxon>
        <taxon>Clostridia</taxon>
        <taxon>Eubacteriales</taxon>
        <taxon>Oscillospiraceae</taxon>
        <taxon>Acetivibrio</taxon>
    </lineage>
</organism>
<evidence type="ECO:0000313" key="4">
    <source>
        <dbReference type="Proteomes" id="UP000289166"/>
    </source>
</evidence>